<feature type="region of interest" description="Disordered" evidence="1">
    <location>
        <begin position="20"/>
        <end position="80"/>
    </location>
</feature>
<reference evidence="3" key="1">
    <citation type="submission" date="2020-02" db="EMBL/GenBank/DDBJ databases">
        <authorList>
            <person name="Scholz U."/>
            <person name="Mascher M."/>
            <person name="Fiebig A."/>
        </authorList>
    </citation>
    <scope>NUCLEOTIDE SEQUENCE</scope>
</reference>
<keyword evidence="2" id="KW-0472">Membrane</keyword>
<dbReference type="AlphaFoldDB" id="A0A7I8JYR0"/>
<sequence>MYDPNLSHFGAPKEFRRCCYRKSQRSGQAEPDKSAGGPPIFLAGSGPGPGSGPDGEQTRNPELESARDDAHLRVADSDERSRRKWSTTSLRWKLRWQLQAAHWRAAAVPSSPAGMNSRQPSTAWPPMLAAWFFLHSAYLTTLFLAAGPLGYFPASPYSATRRPHRRGGGARDSTAVGKLSRLVRKPTGCR</sequence>
<accession>A0A7I8JYR0</accession>
<protein>
    <submittedName>
        <fullName evidence="3">Uncharacterized protein</fullName>
    </submittedName>
</protein>
<keyword evidence="4" id="KW-1185">Reference proteome</keyword>
<feature type="transmembrane region" description="Helical" evidence="2">
    <location>
        <begin position="128"/>
        <end position="152"/>
    </location>
</feature>
<evidence type="ECO:0000256" key="2">
    <source>
        <dbReference type="SAM" id="Phobius"/>
    </source>
</evidence>
<keyword evidence="2" id="KW-0812">Transmembrane</keyword>
<evidence type="ECO:0000256" key="1">
    <source>
        <dbReference type="SAM" id="MobiDB-lite"/>
    </source>
</evidence>
<keyword evidence="2" id="KW-1133">Transmembrane helix</keyword>
<evidence type="ECO:0000313" key="4">
    <source>
        <dbReference type="Proteomes" id="UP000663760"/>
    </source>
</evidence>
<name>A0A7I8JYR0_SPIIN</name>
<organism evidence="3 4">
    <name type="scientific">Spirodela intermedia</name>
    <name type="common">Intermediate duckweed</name>
    <dbReference type="NCBI Taxonomy" id="51605"/>
    <lineage>
        <taxon>Eukaryota</taxon>
        <taxon>Viridiplantae</taxon>
        <taxon>Streptophyta</taxon>
        <taxon>Embryophyta</taxon>
        <taxon>Tracheophyta</taxon>
        <taxon>Spermatophyta</taxon>
        <taxon>Magnoliopsida</taxon>
        <taxon>Liliopsida</taxon>
        <taxon>Araceae</taxon>
        <taxon>Lemnoideae</taxon>
        <taxon>Spirodela</taxon>
    </lineage>
</organism>
<feature type="compositionally biased region" description="Basic and acidic residues" evidence="1">
    <location>
        <begin position="56"/>
        <end position="80"/>
    </location>
</feature>
<proteinExistence type="predicted"/>
<evidence type="ECO:0000313" key="3">
    <source>
        <dbReference type="EMBL" id="CAA7389102.1"/>
    </source>
</evidence>
<gene>
    <name evidence="3" type="ORF">SI8410_01001209</name>
</gene>
<dbReference type="EMBL" id="LR746264">
    <property type="protein sequence ID" value="CAA7389102.1"/>
    <property type="molecule type" value="Genomic_DNA"/>
</dbReference>
<dbReference type="Proteomes" id="UP000663760">
    <property type="component" value="Chromosome 1"/>
</dbReference>